<dbReference type="Proteomes" id="UP000711614">
    <property type="component" value="Unassembled WGS sequence"/>
</dbReference>
<evidence type="ECO:0000313" key="4">
    <source>
        <dbReference type="EMBL" id="MBP2411446.1"/>
    </source>
</evidence>
<evidence type="ECO:0000259" key="3">
    <source>
        <dbReference type="SMART" id="SM00460"/>
    </source>
</evidence>
<feature type="compositionally biased region" description="Low complexity" evidence="1">
    <location>
        <begin position="20"/>
        <end position="37"/>
    </location>
</feature>
<proteinExistence type="predicted"/>
<feature type="region of interest" description="Disordered" evidence="1">
    <location>
        <begin position="1"/>
        <end position="37"/>
    </location>
</feature>
<feature type="transmembrane region" description="Helical" evidence="2">
    <location>
        <begin position="192"/>
        <end position="210"/>
    </location>
</feature>
<keyword evidence="5" id="KW-1185">Reference proteome</keyword>
<evidence type="ECO:0000256" key="2">
    <source>
        <dbReference type="SAM" id="Phobius"/>
    </source>
</evidence>
<gene>
    <name evidence="4" type="ORF">JOF48_000245</name>
</gene>
<name>A0ABS4YRN0_9MICC</name>
<feature type="transmembrane region" description="Helical" evidence="2">
    <location>
        <begin position="657"/>
        <end position="681"/>
    </location>
</feature>
<feature type="transmembrane region" description="Helical" evidence="2">
    <location>
        <begin position="78"/>
        <end position="97"/>
    </location>
</feature>
<dbReference type="SUPFAM" id="SSF54001">
    <property type="entry name" value="Cysteine proteinases"/>
    <property type="match status" value="1"/>
</dbReference>
<dbReference type="PANTHER" id="PTHR42736">
    <property type="entry name" value="PROTEIN-GLUTAMINE GAMMA-GLUTAMYLTRANSFERASE"/>
    <property type="match status" value="1"/>
</dbReference>
<feature type="compositionally biased region" description="Polar residues" evidence="1">
    <location>
        <begin position="1"/>
        <end position="12"/>
    </location>
</feature>
<feature type="region of interest" description="Disordered" evidence="1">
    <location>
        <begin position="595"/>
        <end position="645"/>
    </location>
</feature>
<feature type="transmembrane region" description="Helical" evidence="2">
    <location>
        <begin position="47"/>
        <end position="66"/>
    </location>
</feature>
<comment type="caution">
    <text evidence="4">The sequence shown here is derived from an EMBL/GenBank/DDBJ whole genome shotgun (WGS) entry which is preliminary data.</text>
</comment>
<dbReference type="InterPro" id="IPR038765">
    <property type="entry name" value="Papain-like_cys_pep_sf"/>
</dbReference>
<accession>A0ABS4YRN0</accession>
<feature type="domain" description="Transglutaminase-like" evidence="3">
    <location>
        <begin position="525"/>
        <end position="598"/>
    </location>
</feature>
<dbReference type="InterPro" id="IPR052901">
    <property type="entry name" value="Bact_TGase-like"/>
</dbReference>
<evidence type="ECO:0000256" key="1">
    <source>
        <dbReference type="SAM" id="MobiDB-lite"/>
    </source>
</evidence>
<dbReference type="EMBL" id="JAGIOI010000001">
    <property type="protein sequence ID" value="MBP2411446.1"/>
    <property type="molecule type" value="Genomic_DNA"/>
</dbReference>
<dbReference type="Gene3D" id="3.10.620.30">
    <property type="match status" value="1"/>
</dbReference>
<feature type="transmembrane region" description="Helical" evidence="2">
    <location>
        <begin position="267"/>
        <end position="286"/>
    </location>
</feature>
<keyword evidence="2" id="KW-0812">Transmembrane</keyword>
<reference evidence="4 5" key="1">
    <citation type="submission" date="2021-03" db="EMBL/GenBank/DDBJ databases">
        <title>Sequencing the genomes of 1000 actinobacteria strains.</title>
        <authorList>
            <person name="Klenk H.-P."/>
        </authorList>
    </citation>
    <scope>NUCLEOTIDE SEQUENCE [LARGE SCALE GENOMIC DNA]</scope>
    <source>
        <strain evidence="4 5">DSM 16005</strain>
    </source>
</reference>
<protein>
    <recommendedName>
        <fullName evidence="3">Transglutaminase-like domain-containing protein</fullName>
    </recommendedName>
</protein>
<feature type="transmembrane region" description="Helical" evidence="2">
    <location>
        <begin position="103"/>
        <end position="121"/>
    </location>
</feature>
<organism evidence="4 5">
    <name type="scientific">Arthrobacter stackebrandtii</name>
    <dbReference type="NCBI Taxonomy" id="272161"/>
    <lineage>
        <taxon>Bacteria</taxon>
        <taxon>Bacillati</taxon>
        <taxon>Actinomycetota</taxon>
        <taxon>Actinomycetes</taxon>
        <taxon>Micrococcales</taxon>
        <taxon>Micrococcaceae</taxon>
        <taxon>Arthrobacter</taxon>
    </lineage>
</organism>
<keyword evidence="2" id="KW-1133">Transmembrane helix</keyword>
<dbReference type="Pfam" id="PF01841">
    <property type="entry name" value="Transglut_core"/>
    <property type="match status" value="1"/>
</dbReference>
<feature type="transmembrane region" description="Helical" evidence="2">
    <location>
        <begin position="216"/>
        <end position="232"/>
    </location>
</feature>
<dbReference type="PANTHER" id="PTHR42736:SF1">
    <property type="entry name" value="PROTEIN-GLUTAMINE GAMMA-GLUTAMYLTRANSFERASE"/>
    <property type="match status" value="1"/>
</dbReference>
<dbReference type="RefSeq" id="WP_245346357.1">
    <property type="nucleotide sequence ID" value="NZ_JAGIOI010000001.1"/>
</dbReference>
<evidence type="ECO:0000313" key="5">
    <source>
        <dbReference type="Proteomes" id="UP000711614"/>
    </source>
</evidence>
<feature type="transmembrane region" description="Helical" evidence="2">
    <location>
        <begin position="167"/>
        <end position="185"/>
    </location>
</feature>
<keyword evidence="2" id="KW-0472">Membrane</keyword>
<sequence>MGRRSAAQQRTAVPQGPAGRRLANPANAGPRRAAPKPVSVFRTGRPWWHFLIDAGVLAVLLGVGVLGFGPAFGHDPKYLIAGFGAIVLGLGIAALGAHWRLGLITMMAVSFAAYMLFGSALAAQEESIAGFIPTGESLRGLLLGIMLSWKHMLTLAAPVGTSVQVMVVPYLATFIAAIAAGTLAWRLRNAAWSLIPVVALFITGILFGTAQVFLPGFRGVILTVGGVAWLAYRYELARRETAASVSTNHEVADTGAARTAFWHRMGMAAGVIAVAGTLTMVATPALTAPGAREVLRENVIPPPELHELPSPLTKFRDYLKNEKETVLFTVDGLPKDGRIRIAAMDSYDGVVFNVDPNSSASFTPIGDPKSLNQSMGDGAAAVGIKIAGYNGVWIPNVAVAQSLAYQSSGGNTPTLYLNKESGTALNFAGITQGDSYAMNVDVPVVDQGRLAKAHFSTVRLPKPENVPQVVGVKASNIVGDISNPLEQVQALENALKQQGKFSNGLEGQVQSSSGHNAARITKMLSDEQMIGDDEQYATAMVLMARHLGIPARVVMGFYPDPQGKSNGAKSLKVTGSDVHAWVEVNFAGVGWVPFNPTPDKDNVPNPPEPQKASKPKPQVLQPPPPPQEPADLPDDNNADAINTNSKDNPVAEIVSRILLIVAVAAVPVVILILPLVLIVGLKSRRRKKRLTQGLPTDRVGGGWSEVLSQATDLGAVVDLSGTRRETAASLETSFPGTQGTTALLAQRADAAIFGPGQPTESEVTGYWDNVEQSLKSMNGSVGFWKRMRARFSPRSLLVESRKRSGRTAK</sequence>
<dbReference type="InterPro" id="IPR002931">
    <property type="entry name" value="Transglutaminase-like"/>
</dbReference>
<dbReference type="SMART" id="SM00460">
    <property type="entry name" value="TGc"/>
    <property type="match status" value="1"/>
</dbReference>